<feature type="chain" id="PRO_5019030956" evidence="5">
    <location>
        <begin position="24"/>
        <end position="141"/>
    </location>
</feature>
<dbReference type="InterPro" id="IPR009056">
    <property type="entry name" value="Cyt_c-like_dom"/>
</dbReference>
<dbReference type="RefSeq" id="WP_126484645.1">
    <property type="nucleotide sequence ID" value="NZ_RXNS01000011.1"/>
</dbReference>
<keyword evidence="5" id="KW-0732">Signal</keyword>
<keyword evidence="8" id="KW-1185">Reference proteome</keyword>
<evidence type="ECO:0000256" key="1">
    <source>
        <dbReference type="ARBA" id="ARBA00022617"/>
    </source>
</evidence>
<dbReference type="PROSITE" id="PS51007">
    <property type="entry name" value="CYTC"/>
    <property type="match status" value="1"/>
</dbReference>
<evidence type="ECO:0000313" key="7">
    <source>
        <dbReference type="EMBL" id="RTR02457.1"/>
    </source>
</evidence>
<dbReference type="Gene3D" id="1.10.760.10">
    <property type="entry name" value="Cytochrome c-like domain"/>
    <property type="match status" value="1"/>
</dbReference>
<keyword evidence="3 4" id="KW-0408">Iron</keyword>
<evidence type="ECO:0000256" key="2">
    <source>
        <dbReference type="ARBA" id="ARBA00022723"/>
    </source>
</evidence>
<feature type="domain" description="Cytochrome c" evidence="6">
    <location>
        <begin position="25"/>
        <end position="140"/>
    </location>
</feature>
<dbReference type="Proteomes" id="UP000267400">
    <property type="component" value="Unassembled WGS sequence"/>
</dbReference>
<dbReference type="InterPro" id="IPR036909">
    <property type="entry name" value="Cyt_c-like_dom_sf"/>
</dbReference>
<name>A0A431V222_9GAMM</name>
<dbReference type="GO" id="GO:0020037">
    <property type="term" value="F:heme binding"/>
    <property type="evidence" value="ECO:0007669"/>
    <property type="project" value="InterPro"/>
</dbReference>
<dbReference type="GO" id="GO:0009055">
    <property type="term" value="F:electron transfer activity"/>
    <property type="evidence" value="ECO:0007669"/>
    <property type="project" value="InterPro"/>
</dbReference>
<accession>A0A431V222</accession>
<dbReference type="GO" id="GO:0046872">
    <property type="term" value="F:metal ion binding"/>
    <property type="evidence" value="ECO:0007669"/>
    <property type="project" value="UniProtKB-KW"/>
</dbReference>
<feature type="signal peptide" evidence="5">
    <location>
        <begin position="1"/>
        <end position="23"/>
    </location>
</feature>
<evidence type="ECO:0000256" key="4">
    <source>
        <dbReference type="PROSITE-ProRule" id="PRU00433"/>
    </source>
</evidence>
<dbReference type="EMBL" id="RXNS01000011">
    <property type="protein sequence ID" value="RTR02457.1"/>
    <property type="molecule type" value="Genomic_DNA"/>
</dbReference>
<dbReference type="AlphaFoldDB" id="A0A431V222"/>
<keyword evidence="2 4" id="KW-0479">Metal-binding</keyword>
<protein>
    <submittedName>
        <fullName evidence="7">Cytochrome c</fullName>
    </submittedName>
</protein>
<dbReference type="SUPFAM" id="SSF46626">
    <property type="entry name" value="Cytochrome c"/>
    <property type="match status" value="1"/>
</dbReference>
<gene>
    <name evidence="7" type="ORF">EKG36_12740</name>
</gene>
<dbReference type="OrthoDB" id="9797504at2"/>
<evidence type="ECO:0000259" key="6">
    <source>
        <dbReference type="PROSITE" id="PS51007"/>
    </source>
</evidence>
<keyword evidence="1 4" id="KW-0349">Heme</keyword>
<evidence type="ECO:0000313" key="8">
    <source>
        <dbReference type="Proteomes" id="UP000267400"/>
    </source>
</evidence>
<evidence type="ECO:0000256" key="5">
    <source>
        <dbReference type="SAM" id="SignalP"/>
    </source>
</evidence>
<reference evidence="7 8" key="1">
    <citation type="submission" date="2018-12" db="EMBL/GenBank/DDBJ databases">
        <authorList>
            <person name="Yu L."/>
        </authorList>
    </citation>
    <scope>NUCLEOTIDE SEQUENCE [LARGE SCALE GENOMIC DNA]</scope>
    <source>
        <strain evidence="7 8">11S</strain>
    </source>
</reference>
<organism evidence="7 8">
    <name type="scientific">Halomonas nitroreducens</name>
    <dbReference type="NCBI Taxonomy" id="447425"/>
    <lineage>
        <taxon>Bacteria</taxon>
        <taxon>Pseudomonadati</taxon>
        <taxon>Pseudomonadota</taxon>
        <taxon>Gammaproteobacteria</taxon>
        <taxon>Oceanospirillales</taxon>
        <taxon>Halomonadaceae</taxon>
        <taxon>Halomonas</taxon>
    </lineage>
</organism>
<comment type="caution">
    <text evidence="7">The sequence shown here is derived from an EMBL/GenBank/DDBJ whole genome shotgun (WGS) entry which is preliminary data.</text>
</comment>
<proteinExistence type="predicted"/>
<sequence>MNTHVRSLLCGAILSLAVMPALAQEQVSVGQAEFESSCASCHGVDAKGRGPYAELLTVSVPDLTRLQANNDGVFPFEHAYRVIDGRQEVKAHGPRDMPIWGDRYNDEALNMGMVGDMMMGREAYTRSRILALIAYLSTLQE</sequence>
<dbReference type="Pfam" id="PF00034">
    <property type="entry name" value="Cytochrom_C"/>
    <property type="match status" value="1"/>
</dbReference>
<evidence type="ECO:0000256" key="3">
    <source>
        <dbReference type="ARBA" id="ARBA00023004"/>
    </source>
</evidence>